<evidence type="ECO:0000256" key="4">
    <source>
        <dbReference type="ARBA" id="ARBA00022825"/>
    </source>
</evidence>
<evidence type="ECO:0000256" key="2">
    <source>
        <dbReference type="ARBA" id="ARBA00022670"/>
    </source>
</evidence>
<protein>
    <recommendedName>
        <fullName evidence="7">Peptidase S51</fullName>
    </recommendedName>
</protein>
<evidence type="ECO:0000256" key="1">
    <source>
        <dbReference type="ARBA" id="ARBA00006534"/>
    </source>
</evidence>
<dbReference type="Pfam" id="PF03575">
    <property type="entry name" value="Peptidase_S51"/>
    <property type="match status" value="1"/>
</dbReference>
<evidence type="ECO:0000313" key="6">
    <source>
        <dbReference type="Proteomes" id="UP000177097"/>
    </source>
</evidence>
<organism evidence="5 6">
    <name type="scientific">Candidatus Uhrbacteria bacterium RIFCSPHIGHO2_02_FULL_53_13</name>
    <dbReference type="NCBI Taxonomy" id="1802389"/>
    <lineage>
        <taxon>Bacteria</taxon>
        <taxon>Candidatus Uhriibacteriota</taxon>
    </lineage>
</organism>
<keyword evidence="4" id="KW-0720">Serine protease</keyword>
<evidence type="ECO:0000256" key="3">
    <source>
        <dbReference type="ARBA" id="ARBA00022801"/>
    </source>
</evidence>
<sequence length="203" mass="22447">MRDSAKPNVILTSSFNTVAQALREKSLLPKTASVVFIPTAGDPYPERPWIDADRKALVELGYSVTDIDLKGSAADSLEKEISSHDIIFVAGGNTTYLTQESHVSGFADLIPELLKQGKLYIGSSAGSILAGPTVEPFMTEDLAELPKDFVLTKPTCLHLVDYVVLPHDQVEQFSAEHNKIIKSHSDRFTFIRLTDQEYRLENI</sequence>
<dbReference type="InterPro" id="IPR005320">
    <property type="entry name" value="Peptidase_S51"/>
</dbReference>
<reference evidence="5 6" key="1">
    <citation type="journal article" date="2016" name="Nat. Commun.">
        <title>Thousands of microbial genomes shed light on interconnected biogeochemical processes in an aquifer system.</title>
        <authorList>
            <person name="Anantharaman K."/>
            <person name="Brown C.T."/>
            <person name="Hug L.A."/>
            <person name="Sharon I."/>
            <person name="Castelle C.J."/>
            <person name="Probst A.J."/>
            <person name="Thomas B.C."/>
            <person name="Singh A."/>
            <person name="Wilkins M.J."/>
            <person name="Karaoz U."/>
            <person name="Brodie E.L."/>
            <person name="Williams K.H."/>
            <person name="Hubbard S.S."/>
            <person name="Banfield J.F."/>
        </authorList>
    </citation>
    <scope>NUCLEOTIDE SEQUENCE [LARGE SCALE GENOMIC DNA]</scope>
</reference>
<dbReference type="GO" id="GO:0006508">
    <property type="term" value="P:proteolysis"/>
    <property type="evidence" value="ECO:0007669"/>
    <property type="project" value="UniProtKB-KW"/>
</dbReference>
<dbReference type="EMBL" id="MGDX01000009">
    <property type="protein sequence ID" value="OGL71631.1"/>
    <property type="molecule type" value="Genomic_DNA"/>
</dbReference>
<dbReference type="GO" id="GO:0008236">
    <property type="term" value="F:serine-type peptidase activity"/>
    <property type="evidence" value="ECO:0007669"/>
    <property type="project" value="UniProtKB-KW"/>
</dbReference>
<comment type="similarity">
    <text evidence="1">Belongs to the peptidase S51 family.</text>
</comment>
<dbReference type="SUPFAM" id="SSF52317">
    <property type="entry name" value="Class I glutamine amidotransferase-like"/>
    <property type="match status" value="1"/>
</dbReference>
<dbReference type="Proteomes" id="UP000177097">
    <property type="component" value="Unassembled WGS sequence"/>
</dbReference>
<accession>A0A1F7U052</accession>
<dbReference type="STRING" id="1802389.A3C17_02380"/>
<keyword evidence="3" id="KW-0378">Hydrolase</keyword>
<dbReference type="PANTHER" id="PTHR20842:SF0">
    <property type="entry name" value="ALPHA-ASPARTYL DIPEPTIDASE"/>
    <property type="match status" value="1"/>
</dbReference>
<name>A0A1F7U052_9BACT</name>
<dbReference type="PANTHER" id="PTHR20842">
    <property type="entry name" value="PROTEASE S51 ALPHA-ASPARTYL DIPEPTIDASE"/>
    <property type="match status" value="1"/>
</dbReference>
<evidence type="ECO:0000313" key="5">
    <source>
        <dbReference type="EMBL" id="OGL71631.1"/>
    </source>
</evidence>
<comment type="caution">
    <text evidence="5">The sequence shown here is derived from an EMBL/GenBank/DDBJ whole genome shotgun (WGS) entry which is preliminary data.</text>
</comment>
<dbReference type="AlphaFoldDB" id="A0A1F7U052"/>
<proteinExistence type="inferred from homology"/>
<dbReference type="Gene3D" id="3.40.50.880">
    <property type="match status" value="1"/>
</dbReference>
<keyword evidence="2" id="KW-0645">Protease</keyword>
<gene>
    <name evidence="5" type="ORF">A3C17_02380</name>
</gene>
<dbReference type="InterPro" id="IPR029062">
    <property type="entry name" value="Class_I_gatase-like"/>
</dbReference>
<evidence type="ECO:0008006" key="7">
    <source>
        <dbReference type="Google" id="ProtNLM"/>
    </source>
</evidence>